<keyword evidence="2" id="KW-1185">Reference proteome</keyword>
<evidence type="ECO:0000313" key="1">
    <source>
        <dbReference type="EMBL" id="MDT0604310.1"/>
    </source>
</evidence>
<name>A0ABU3A3C7_9GAMM</name>
<protein>
    <submittedName>
        <fullName evidence="1">Uncharacterized protein</fullName>
    </submittedName>
</protein>
<gene>
    <name evidence="1" type="ORF">RM573_11950</name>
</gene>
<dbReference type="EMBL" id="JAVRIF010000006">
    <property type="protein sequence ID" value="MDT0604310.1"/>
    <property type="molecule type" value="Genomic_DNA"/>
</dbReference>
<comment type="caution">
    <text evidence="1">The sequence shown here is derived from an EMBL/GenBank/DDBJ whole genome shotgun (WGS) entry which is preliminary data.</text>
</comment>
<dbReference type="Proteomes" id="UP001266357">
    <property type="component" value="Unassembled WGS sequence"/>
</dbReference>
<accession>A0ABU3A3C7</accession>
<sequence>MVEHISIEVPNCEGNDWLTLTFSSNFNIAAEHAPIVLEETISYPLAKQLAQYTKATVAKLRSVFHAHRCEFQLLLAPFGHCTDQPEVLLPNIYAFNLALLLADLHFSNHIELEEHSALEAGFNFSKGLVELTPTQVAPSNKQADNGNVTRSSLVYRLDNANQISHYQAIFSDQPLKQVQAFIPQERYESCVYFPLVDNASGKAEQLSFIKVSHVPAAKSQLSIFGLTPNFSNEIRKLINQNTDLRMLLSGQIFIECGERPAKKHKSWEFALVTALQMALGLLPRVERPVICTGQVTPKTCVDSKEQQILIQPIKQARKLHPVGDTDKKYNLIKSLKESVSSSTSLLTSLNQPVKDINTLWLFYLPEENYYTDQKLYSSEQIEVFPIEFWHFEELLSL</sequence>
<proteinExistence type="predicted"/>
<reference evidence="1 2" key="1">
    <citation type="submission" date="2023-09" db="EMBL/GenBank/DDBJ databases">
        <authorList>
            <person name="Rey-Velasco X."/>
        </authorList>
    </citation>
    <scope>NUCLEOTIDE SEQUENCE [LARGE SCALE GENOMIC DNA]</scope>
    <source>
        <strain evidence="1 2">W431</strain>
    </source>
</reference>
<evidence type="ECO:0000313" key="2">
    <source>
        <dbReference type="Proteomes" id="UP001266357"/>
    </source>
</evidence>
<organism evidence="1 2">
    <name type="scientific">Thalassotalea castellviae</name>
    <dbReference type="NCBI Taxonomy" id="3075612"/>
    <lineage>
        <taxon>Bacteria</taxon>
        <taxon>Pseudomonadati</taxon>
        <taxon>Pseudomonadota</taxon>
        <taxon>Gammaproteobacteria</taxon>
        <taxon>Alteromonadales</taxon>
        <taxon>Colwelliaceae</taxon>
        <taxon>Thalassotalea</taxon>
    </lineage>
</organism>
<dbReference type="RefSeq" id="WP_311582131.1">
    <property type="nucleotide sequence ID" value="NZ_JAVRIF010000006.1"/>
</dbReference>